<dbReference type="AlphaFoldDB" id="A0AA87K4F2"/>
<keyword evidence="2" id="KW-1133">Transmembrane helix</keyword>
<keyword evidence="2" id="KW-0472">Membrane</keyword>
<reference evidence="3 4" key="1">
    <citation type="submission" date="2011-03" db="EMBL/GenBank/DDBJ databases">
        <title>Deep-sequencing identification of multiple resistance mechanism for the high antibiotic-resistance strain Streptococcus suis R61.</title>
        <authorList>
            <person name="Hu P."/>
            <person name="Yang M."/>
            <person name="Jin M."/>
            <person name="Xiao J."/>
        </authorList>
    </citation>
    <scope>NUCLEOTIDE SEQUENCE [LARGE SCALE GENOMIC DNA]</scope>
    <source>
        <strain evidence="3 4">R61</strain>
    </source>
</reference>
<name>A0AA87K4F2_STRSU</name>
<dbReference type="EMBL" id="AEYY01000017">
    <property type="protein sequence ID" value="EHC03389.1"/>
    <property type="molecule type" value="Genomic_DNA"/>
</dbReference>
<sequence>MNAETLYVILAIGLIIGAYILKHILMKGVYHLEDSYKNKRNQAKQNSTNSDKREKL</sequence>
<feature type="transmembrane region" description="Helical" evidence="2">
    <location>
        <begin position="6"/>
        <end position="25"/>
    </location>
</feature>
<evidence type="ECO:0000313" key="3">
    <source>
        <dbReference type="EMBL" id="EHC03389.1"/>
    </source>
</evidence>
<evidence type="ECO:0000313" key="4">
    <source>
        <dbReference type="Proteomes" id="UP000004014"/>
    </source>
</evidence>
<dbReference type="Proteomes" id="UP000004014">
    <property type="component" value="Unassembled WGS sequence"/>
</dbReference>
<gene>
    <name evidence="3" type="ORF">SSUR61_0641</name>
</gene>
<feature type="region of interest" description="Disordered" evidence="1">
    <location>
        <begin position="37"/>
        <end position="56"/>
    </location>
</feature>
<comment type="caution">
    <text evidence="3">The sequence shown here is derived from an EMBL/GenBank/DDBJ whole genome shotgun (WGS) entry which is preliminary data.</text>
</comment>
<organism evidence="3 4">
    <name type="scientific">Streptococcus suis R61</name>
    <dbReference type="NCBI Taxonomy" id="996306"/>
    <lineage>
        <taxon>Bacteria</taxon>
        <taxon>Bacillati</taxon>
        <taxon>Bacillota</taxon>
        <taxon>Bacilli</taxon>
        <taxon>Lactobacillales</taxon>
        <taxon>Streptococcaceae</taxon>
        <taxon>Streptococcus</taxon>
    </lineage>
</organism>
<accession>A0AA87K4F2</accession>
<protein>
    <submittedName>
        <fullName evidence="3">Uncharacterized protein</fullName>
    </submittedName>
</protein>
<evidence type="ECO:0000256" key="2">
    <source>
        <dbReference type="SAM" id="Phobius"/>
    </source>
</evidence>
<keyword evidence="2" id="KW-0812">Transmembrane</keyword>
<evidence type="ECO:0000256" key="1">
    <source>
        <dbReference type="SAM" id="MobiDB-lite"/>
    </source>
</evidence>
<dbReference type="RefSeq" id="WP_002940559.1">
    <property type="nucleotide sequence ID" value="NZ_AEYY01000017.1"/>
</dbReference>
<proteinExistence type="predicted"/>